<evidence type="ECO:0008006" key="3">
    <source>
        <dbReference type="Google" id="ProtNLM"/>
    </source>
</evidence>
<reference evidence="1 2" key="1">
    <citation type="journal article" date="2015" name="PeerJ">
        <title>First genomic representation of candidate bacterial phylum KSB3 points to enhanced environmental sensing as a trigger of wastewater bulking.</title>
        <authorList>
            <person name="Sekiguchi Y."/>
            <person name="Ohashi A."/>
            <person name="Parks D.H."/>
            <person name="Yamauchi T."/>
            <person name="Tyson G.W."/>
            <person name="Hugenholtz P."/>
        </authorList>
    </citation>
    <scope>NUCLEOTIDE SEQUENCE [LARGE SCALE GENOMIC DNA]</scope>
</reference>
<dbReference type="Pfam" id="PF12646">
    <property type="entry name" value="DUF3783"/>
    <property type="match status" value="1"/>
</dbReference>
<keyword evidence="2" id="KW-1185">Reference proteome</keyword>
<accession>A0A081BS33</accession>
<evidence type="ECO:0000313" key="2">
    <source>
        <dbReference type="Proteomes" id="UP000030700"/>
    </source>
</evidence>
<gene>
    <name evidence="1" type="ORF">U14_05493</name>
</gene>
<name>A0A081BS33_9BACT</name>
<dbReference type="InterPro" id="IPR016621">
    <property type="entry name" value="UCP014543"/>
</dbReference>
<evidence type="ECO:0000313" key="1">
    <source>
        <dbReference type="EMBL" id="GAK54214.1"/>
    </source>
</evidence>
<organism evidence="1 2">
    <name type="scientific">Candidatus Moduliflexus flocculans</name>
    <dbReference type="NCBI Taxonomy" id="1499966"/>
    <lineage>
        <taxon>Bacteria</taxon>
        <taxon>Candidatus Moduliflexota</taxon>
        <taxon>Candidatus Moduliflexia</taxon>
        <taxon>Candidatus Moduliflexales</taxon>
        <taxon>Candidatus Moduliflexaceae</taxon>
    </lineage>
</organism>
<dbReference type="Proteomes" id="UP000030700">
    <property type="component" value="Unassembled WGS sequence"/>
</dbReference>
<dbReference type="HOGENOM" id="CLU_1881652_0_0_0"/>
<dbReference type="EMBL" id="DF820460">
    <property type="protein sequence ID" value="GAK54214.1"/>
    <property type="molecule type" value="Genomic_DNA"/>
</dbReference>
<proteinExistence type="predicted"/>
<sequence length="129" mass="14976">MMNGNPCLLLWNYTEEEKARVDQLLKDVNAPPAVAIRKDQGYLPISDIIHTDTRGEREFECDEKLVLFYHIPNKGISYLIDLSKKRNLPQPIYAAVTEHSIHWPLNELMEELIAEREAFKQAQQGELQE</sequence>
<dbReference type="AlphaFoldDB" id="A0A081BS33"/>
<protein>
    <recommendedName>
        <fullName evidence="3">DUF3783 domain-containing protein</fullName>
    </recommendedName>
</protein>